<dbReference type="PATRIC" id="fig|869719.3.peg.486"/>
<accession>A0A147I6C1</accession>
<evidence type="ECO:0000256" key="1">
    <source>
        <dbReference type="SAM" id="Phobius"/>
    </source>
</evidence>
<proteinExistence type="predicted"/>
<evidence type="ECO:0000313" key="3">
    <source>
        <dbReference type="Proteomes" id="UP000074310"/>
    </source>
</evidence>
<keyword evidence="1" id="KW-0472">Membrane</keyword>
<dbReference type="Proteomes" id="UP000074310">
    <property type="component" value="Unassembled WGS sequence"/>
</dbReference>
<reference evidence="2 3" key="1">
    <citation type="journal article" date="2016" name="Front. Microbiol.">
        <title>Genomic Resource of Rice Seed Associated Bacteria.</title>
        <authorList>
            <person name="Midha S."/>
            <person name="Bansal K."/>
            <person name="Sharma S."/>
            <person name="Kumar N."/>
            <person name="Patil P.P."/>
            <person name="Chaudhry V."/>
            <person name="Patil P.B."/>
        </authorList>
    </citation>
    <scope>NUCLEOTIDE SEQUENCE [LARGE SCALE GENOMIC DNA]</scope>
    <source>
        <strain evidence="2 3">NS334</strain>
    </source>
</reference>
<organism evidence="2 3">
    <name type="scientific">Sphingomonas endophytica</name>
    <dbReference type="NCBI Taxonomy" id="869719"/>
    <lineage>
        <taxon>Bacteria</taxon>
        <taxon>Pseudomonadati</taxon>
        <taxon>Pseudomonadota</taxon>
        <taxon>Alphaproteobacteria</taxon>
        <taxon>Sphingomonadales</taxon>
        <taxon>Sphingomonadaceae</taxon>
        <taxon>Sphingomonas</taxon>
    </lineage>
</organism>
<feature type="transmembrane region" description="Helical" evidence="1">
    <location>
        <begin position="47"/>
        <end position="68"/>
    </location>
</feature>
<comment type="caution">
    <text evidence="2">The sequence shown here is derived from an EMBL/GenBank/DDBJ whole genome shotgun (WGS) entry which is preliminary data.</text>
</comment>
<protein>
    <submittedName>
        <fullName evidence="2">Uncharacterized protein</fullName>
    </submittedName>
</protein>
<name>A0A147I6C1_9SPHN</name>
<keyword evidence="3" id="KW-1185">Reference proteome</keyword>
<gene>
    <name evidence="2" type="ORF">NS334_05405</name>
</gene>
<dbReference type="EMBL" id="LDTB01000011">
    <property type="protein sequence ID" value="KTT74417.1"/>
    <property type="molecule type" value="Genomic_DNA"/>
</dbReference>
<dbReference type="OrthoDB" id="7572797at2"/>
<dbReference type="AlphaFoldDB" id="A0A147I6C1"/>
<evidence type="ECO:0000313" key="2">
    <source>
        <dbReference type="EMBL" id="KTT74417.1"/>
    </source>
</evidence>
<keyword evidence="1" id="KW-1133">Transmembrane helix</keyword>
<keyword evidence="1" id="KW-0812">Transmembrane</keyword>
<dbReference type="RefSeq" id="WP_058754948.1">
    <property type="nucleotide sequence ID" value="NZ_LDTB01000011.1"/>
</dbReference>
<sequence>MSMRCALGLHHWSSRATARAGTTVHRCERCGLTRLTHGGRGRSRKRWWLAGALAVSAGLWFVSYNLVVHRRTRVLHTMSRAARKAEVAASRGRAAIHRIEGDRGAYVDGNDD</sequence>